<sequence length="747" mass="85753">MGSPNTDNVLADIEKSIVDDDHDGFIIGDGEYQVIDSFEIGDVDDIHASDASYSQLLRERRKPSYNRRRKDEFSRNDYRRSHPTKYRRSPRRSTSKVSDHRHSPRKSRERRTIERNSVDQIRVSVKNSPLKVDKLPDLKCTTSLETGKVSVVLLSENTNKCSNEDDKEKETCDSGKKRAPTLVKNPFACASLRRKVSSSPEKGKMRQIEVPPRINLERCSSERNYTERNSLERRSMGRRSIEKYRLESGESRSYDSRNRDRSFSPVRSRSSRRSSPFFDHGRARRRSSSRNSERYRRRRRRSRDHRRSRESSRKRSRSRGSSNLSRVSSRSSLSFMSIRGHSPNDHDRKSSPLRPNNCYGGQRQNNENYFSNSEDFNHELSLLLSERKHKQLTGNESGAPLSSNYNNSTWKYENWTNAGSGIYPQSQDAGVNYSGDVVVKPYDQQQPVHLGYSQDQYNQVVKPYDQQQPVHLGYSQDQYNQACYNNNVSQNYPSMYAGNTENSGQFSYNYGNPYPDQIPNQYYPQSSTAINFPSTSYTDQTSAAQYPPMAPPEEPVIVNCVPQHTSNVSQQQYALQEQSNYVPINPLPIVDTQPSAFAEASQNEHYGSSNCVPNIVTDTAPSELPQKIEESDEEEAPPPPVISNTWREIESVEENSWKGADKKWSVLGKCEALLKKLMSNDPSMECFKFPELMQFSIQGEAKISQSSNSRSSVRAARRLVKTLRFQSPLLRKRNNPHLKFEPWKPEG</sequence>
<accession>A0A8K0K422</accession>
<feature type="compositionally biased region" description="Basic residues" evidence="1">
    <location>
        <begin position="59"/>
        <end position="68"/>
    </location>
</feature>
<feature type="region of interest" description="Disordered" evidence="1">
    <location>
        <begin position="242"/>
        <end position="372"/>
    </location>
</feature>
<proteinExistence type="predicted"/>
<feature type="compositionally biased region" description="Low complexity" evidence="1">
    <location>
        <begin position="263"/>
        <end position="278"/>
    </location>
</feature>
<feature type="region of interest" description="Disordered" evidence="1">
    <location>
        <begin position="57"/>
        <end position="120"/>
    </location>
</feature>
<feature type="compositionally biased region" description="Basic and acidic residues" evidence="1">
    <location>
        <begin position="242"/>
        <end position="262"/>
    </location>
</feature>
<feature type="compositionally biased region" description="Polar residues" evidence="1">
    <location>
        <begin position="362"/>
        <end position="372"/>
    </location>
</feature>
<feature type="compositionally biased region" description="Basic residues" evidence="1">
    <location>
        <begin position="295"/>
        <end position="306"/>
    </location>
</feature>
<feature type="region of interest" description="Disordered" evidence="1">
    <location>
        <begin position="193"/>
        <end position="213"/>
    </location>
</feature>
<feature type="compositionally biased region" description="Low complexity" evidence="1">
    <location>
        <begin position="319"/>
        <end position="339"/>
    </location>
</feature>
<reference evidence="2" key="1">
    <citation type="submission" date="2013-04" db="EMBL/GenBank/DDBJ databases">
        <authorList>
            <person name="Qu J."/>
            <person name="Murali S.C."/>
            <person name="Bandaranaike D."/>
            <person name="Bellair M."/>
            <person name="Blankenburg K."/>
            <person name="Chao H."/>
            <person name="Dinh H."/>
            <person name="Doddapaneni H."/>
            <person name="Downs B."/>
            <person name="Dugan-Rocha S."/>
            <person name="Elkadiri S."/>
            <person name="Gnanaolivu R.D."/>
            <person name="Hernandez B."/>
            <person name="Javaid M."/>
            <person name="Jayaseelan J.C."/>
            <person name="Lee S."/>
            <person name="Li M."/>
            <person name="Ming W."/>
            <person name="Munidasa M."/>
            <person name="Muniz J."/>
            <person name="Nguyen L."/>
            <person name="Ongeri F."/>
            <person name="Osuji N."/>
            <person name="Pu L.-L."/>
            <person name="Puazo M."/>
            <person name="Qu C."/>
            <person name="Quiroz J."/>
            <person name="Raj R."/>
            <person name="Weissenberger G."/>
            <person name="Xin Y."/>
            <person name="Zou X."/>
            <person name="Han Y."/>
            <person name="Richards S."/>
            <person name="Worley K."/>
            <person name="Muzny D."/>
            <person name="Gibbs R."/>
        </authorList>
    </citation>
    <scope>NUCLEOTIDE SEQUENCE</scope>
    <source>
        <strain evidence="2">Sampled in the wild</strain>
    </source>
</reference>
<reference evidence="2" key="2">
    <citation type="submission" date="2017-10" db="EMBL/GenBank/DDBJ databases">
        <title>Ladona fulva Genome sequencing and assembly.</title>
        <authorList>
            <person name="Murali S."/>
            <person name="Richards S."/>
            <person name="Bandaranaike D."/>
            <person name="Bellair M."/>
            <person name="Blankenburg K."/>
            <person name="Chao H."/>
            <person name="Dinh H."/>
            <person name="Doddapaneni H."/>
            <person name="Dugan-Rocha S."/>
            <person name="Elkadiri S."/>
            <person name="Gnanaolivu R."/>
            <person name="Hernandez B."/>
            <person name="Skinner E."/>
            <person name="Javaid M."/>
            <person name="Lee S."/>
            <person name="Li M."/>
            <person name="Ming W."/>
            <person name="Munidasa M."/>
            <person name="Muniz J."/>
            <person name="Nguyen L."/>
            <person name="Hughes D."/>
            <person name="Osuji N."/>
            <person name="Pu L.-L."/>
            <person name="Puazo M."/>
            <person name="Qu C."/>
            <person name="Quiroz J."/>
            <person name="Raj R."/>
            <person name="Weissenberger G."/>
            <person name="Xin Y."/>
            <person name="Zou X."/>
            <person name="Han Y."/>
            <person name="Worley K."/>
            <person name="Muzny D."/>
            <person name="Gibbs R."/>
        </authorList>
    </citation>
    <scope>NUCLEOTIDE SEQUENCE</scope>
    <source>
        <strain evidence="2">Sampled in the wild</strain>
    </source>
</reference>
<feature type="compositionally biased region" description="Basic and acidic residues" evidence="1">
    <location>
        <begin position="69"/>
        <end position="80"/>
    </location>
</feature>
<organism evidence="2 3">
    <name type="scientific">Ladona fulva</name>
    <name type="common">Scarce chaser dragonfly</name>
    <name type="synonym">Libellula fulva</name>
    <dbReference type="NCBI Taxonomy" id="123851"/>
    <lineage>
        <taxon>Eukaryota</taxon>
        <taxon>Metazoa</taxon>
        <taxon>Ecdysozoa</taxon>
        <taxon>Arthropoda</taxon>
        <taxon>Hexapoda</taxon>
        <taxon>Insecta</taxon>
        <taxon>Pterygota</taxon>
        <taxon>Palaeoptera</taxon>
        <taxon>Odonata</taxon>
        <taxon>Epiprocta</taxon>
        <taxon>Anisoptera</taxon>
        <taxon>Libelluloidea</taxon>
        <taxon>Libellulidae</taxon>
        <taxon>Ladona</taxon>
    </lineage>
</organism>
<dbReference type="Proteomes" id="UP000792457">
    <property type="component" value="Unassembled WGS sequence"/>
</dbReference>
<protein>
    <submittedName>
        <fullName evidence="2">Uncharacterized protein</fullName>
    </submittedName>
</protein>
<name>A0A8K0K422_LADFU</name>
<dbReference type="EMBL" id="KZ308351">
    <property type="protein sequence ID" value="KAG8227949.1"/>
    <property type="molecule type" value="Genomic_DNA"/>
</dbReference>
<dbReference type="AlphaFoldDB" id="A0A8K0K422"/>
<evidence type="ECO:0000313" key="3">
    <source>
        <dbReference type="Proteomes" id="UP000792457"/>
    </source>
</evidence>
<comment type="caution">
    <text evidence="2">The sequence shown here is derived from an EMBL/GenBank/DDBJ whole genome shotgun (WGS) entry which is preliminary data.</text>
</comment>
<evidence type="ECO:0000256" key="1">
    <source>
        <dbReference type="SAM" id="MobiDB-lite"/>
    </source>
</evidence>
<feature type="compositionally biased region" description="Basic residues" evidence="1">
    <location>
        <begin position="81"/>
        <end position="94"/>
    </location>
</feature>
<dbReference type="OrthoDB" id="10652445at2759"/>
<gene>
    <name evidence="2" type="ORF">J437_LFUL008755</name>
</gene>
<keyword evidence="3" id="KW-1185">Reference proteome</keyword>
<evidence type="ECO:0000313" key="2">
    <source>
        <dbReference type="EMBL" id="KAG8227949.1"/>
    </source>
</evidence>